<evidence type="ECO:0000313" key="2">
    <source>
        <dbReference type="EMBL" id="TFY96317.1"/>
    </source>
</evidence>
<dbReference type="SUPFAM" id="SSF54593">
    <property type="entry name" value="Glyoxalase/Bleomycin resistance protein/Dihydroxybiphenyl dioxygenase"/>
    <property type="match status" value="1"/>
</dbReference>
<dbReference type="OrthoDB" id="9804907at2"/>
<gene>
    <name evidence="2" type="ORF">EZ216_20900</name>
</gene>
<comment type="caution">
    <text evidence="2">The sequence shown here is derived from an EMBL/GenBank/DDBJ whole genome shotgun (WGS) entry which is preliminary data.</text>
</comment>
<dbReference type="Proteomes" id="UP000297839">
    <property type="component" value="Unassembled WGS sequence"/>
</dbReference>
<dbReference type="Pfam" id="PF00903">
    <property type="entry name" value="Glyoxalase"/>
    <property type="match status" value="1"/>
</dbReference>
<evidence type="ECO:0000259" key="1">
    <source>
        <dbReference type="PROSITE" id="PS51819"/>
    </source>
</evidence>
<dbReference type="RefSeq" id="WP_135251740.1">
    <property type="nucleotide sequence ID" value="NZ_SMLK01000013.1"/>
</dbReference>
<protein>
    <submittedName>
        <fullName evidence="2">VOC family protein</fullName>
    </submittedName>
</protein>
<dbReference type="InterPro" id="IPR037523">
    <property type="entry name" value="VOC_core"/>
</dbReference>
<dbReference type="PROSITE" id="PS51819">
    <property type="entry name" value="VOC"/>
    <property type="match status" value="1"/>
</dbReference>
<evidence type="ECO:0000313" key="3">
    <source>
        <dbReference type="Proteomes" id="UP000297839"/>
    </source>
</evidence>
<dbReference type="Gene3D" id="3.10.180.10">
    <property type="entry name" value="2,3-Dihydroxybiphenyl 1,2-Dioxygenase, domain 1"/>
    <property type="match status" value="1"/>
</dbReference>
<dbReference type="EMBL" id="SMLK01000013">
    <property type="protein sequence ID" value="TFY96317.1"/>
    <property type="molecule type" value="Genomic_DNA"/>
</dbReference>
<dbReference type="AlphaFoldDB" id="A0A4Z0BDC9"/>
<dbReference type="InterPro" id="IPR004360">
    <property type="entry name" value="Glyas_Fos-R_dOase_dom"/>
</dbReference>
<dbReference type="InterPro" id="IPR029068">
    <property type="entry name" value="Glyas_Bleomycin-R_OHBP_Dase"/>
</dbReference>
<reference evidence="2 3" key="1">
    <citation type="submission" date="2019-03" db="EMBL/GenBank/DDBJ databases">
        <title>Ramlibacter sp. 18x22-1, whole genome shotgun sequence.</title>
        <authorList>
            <person name="Zhang X."/>
            <person name="Feng G."/>
            <person name="Zhu H."/>
        </authorList>
    </citation>
    <scope>NUCLEOTIDE SEQUENCE [LARGE SCALE GENOMIC DNA]</scope>
    <source>
        <strain evidence="2 3">18x22-1</strain>
    </source>
</reference>
<proteinExistence type="predicted"/>
<name>A0A4Z0BDC9_9BURK</name>
<accession>A0A4Z0BDC9</accession>
<organism evidence="2 3">
    <name type="scientific">Ramlibacter humi</name>
    <dbReference type="NCBI Taxonomy" id="2530451"/>
    <lineage>
        <taxon>Bacteria</taxon>
        <taxon>Pseudomonadati</taxon>
        <taxon>Pseudomonadota</taxon>
        <taxon>Betaproteobacteria</taxon>
        <taxon>Burkholderiales</taxon>
        <taxon>Comamonadaceae</taxon>
        <taxon>Ramlibacter</taxon>
    </lineage>
</organism>
<sequence>MLQKYPMYAYIPAKDVARARQFYEQKVGLKPKEEIAGGVAYEFAGGTACFLYPTPNAGTSRASQAFWQVDDVDALIAALKARGVVFEDYDMPGERSPQGAVTAGGAKAAWFKDSEGNIMALIQAV</sequence>
<keyword evidence="3" id="KW-1185">Reference proteome</keyword>
<feature type="domain" description="VOC" evidence="1">
    <location>
        <begin position="4"/>
        <end position="124"/>
    </location>
</feature>